<keyword evidence="2" id="KW-1185">Reference proteome</keyword>
<dbReference type="RefSeq" id="WP_146535575.1">
    <property type="nucleotide sequence ID" value="NZ_SJPX01000004.1"/>
</dbReference>
<dbReference type="EMBL" id="SJPX01000004">
    <property type="protein sequence ID" value="TWU49295.1"/>
    <property type="molecule type" value="Genomic_DNA"/>
</dbReference>
<evidence type="ECO:0000313" key="2">
    <source>
        <dbReference type="Proteomes" id="UP000317977"/>
    </source>
</evidence>
<dbReference type="AlphaFoldDB" id="A0A5C6ELF3"/>
<dbReference type="OrthoDB" id="279205at2"/>
<proteinExistence type="predicted"/>
<evidence type="ECO:0000313" key="1">
    <source>
        <dbReference type="EMBL" id="TWU49295.1"/>
    </source>
</evidence>
<organism evidence="1 2">
    <name type="scientific">Rubripirellula reticaptiva</name>
    <dbReference type="NCBI Taxonomy" id="2528013"/>
    <lineage>
        <taxon>Bacteria</taxon>
        <taxon>Pseudomonadati</taxon>
        <taxon>Planctomycetota</taxon>
        <taxon>Planctomycetia</taxon>
        <taxon>Pirellulales</taxon>
        <taxon>Pirellulaceae</taxon>
        <taxon>Rubripirellula</taxon>
    </lineage>
</organism>
<sequence length="102" mass="10887">MQATKAIADGSNAVQQRAASDANAVQSAVNLTAVVGAWHRHLLAMSKEGVRGDVLNNHPVNLAFVSKLNSLCRITTEREMAAFGAVDQIQRGDSAEYEVIPI</sequence>
<accession>A0A5C6ELF3</accession>
<comment type="caution">
    <text evidence="1">The sequence shown here is derived from an EMBL/GenBank/DDBJ whole genome shotgun (WGS) entry which is preliminary data.</text>
</comment>
<gene>
    <name evidence="1" type="ORF">Poly59_39090</name>
</gene>
<dbReference type="Proteomes" id="UP000317977">
    <property type="component" value="Unassembled WGS sequence"/>
</dbReference>
<name>A0A5C6ELF3_9BACT</name>
<reference evidence="1 2" key="1">
    <citation type="submission" date="2019-02" db="EMBL/GenBank/DDBJ databases">
        <title>Deep-cultivation of Planctomycetes and their phenomic and genomic characterization uncovers novel biology.</title>
        <authorList>
            <person name="Wiegand S."/>
            <person name="Jogler M."/>
            <person name="Boedeker C."/>
            <person name="Pinto D."/>
            <person name="Vollmers J."/>
            <person name="Rivas-Marin E."/>
            <person name="Kohn T."/>
            <person name="Peeters S.H."/>
            <person name="Heuer A."/>
            <person name="Rast P."/>
            <person name="Oberbeckmann S."/>
            <person name="Bunk B."/>
            <person name="Jeske O."/>
            <person name="Meyerdierks A."/>
            <person name="Storesund J.E."/>
            <person name="Kallscheuer N."/>
            <person name="Luecker S."/>
            <person name="Lage O.M."/>
            <person name="Pohl T."/>
            <person name="Merkel B.J."/>
            <person name="Hornburger P."/>
            <person name="Mueller R.-W."/>
            <person name="Bruemmer F."/>
            <person name="Labrenz M."/>
            <person name="Spormann A.M."/>
            <person name="Op Den Camp H."/>
            <person name="Overmann J."/>
            <person name="Amann R."/>
            <person name="Jetten M.S.M."/>
            <person name="Mascher T."/>
            <person name="Medema M.H."/>
            <person name="Devos D.P."/>
            <person name="Kaster A.-K."/>
            <person name="Ovreas L."/>
            <person name="Rohde M."/>
            <person name="Galperin M.Y."/>
            <person name="Jogler C."/>
        </authorList>
    </citation>
    <scope>NUCLEOTIDE SEQUENCE [LARGE SCALE GENOMIC DNA]</scope>
    <source>
        <strain evidence="1 2">Poly59</strain>
    </source>
</reference>
<protein>
    <submittedName>
        <fullName evidence="1">Uncharacterized protein</fullName>
    </submittedName>
</protein>